<evidence type="ECO:0000256" key="4">
    <source>
        <dbReference type="ARBA" id="ARBA00022963"/>
    </source>
</evidence>
<reference evidence="9" key="1">
    <citation type="journal article" date="2017" name="Nat. Ecol. Evol.">
        <title>Genome expansion and lineage-specific genetic innovations in the forest pathogenic fungi Armillaria.</title>
        <authorList>
            <person name="Sipos G."/>
            <person name="Prasanna A.N."/>
            <person name="Walter M.C."/>
            <person name="O'Connor E."/>
            <person name="Balint B."/>
            <person name="Krizsan K."/>
            <person name="Kiss B."/>
            <person name="Hess J."/>
            <person name="Varga T."/>
            <person name="Slot J."/>
            <person name="Riley R."/>
            <person name="Boka B."/>
            <person name="Rigling D."/>
            <person name="Barry K."/>
            <person name="Lee J."/>
            <person name="Mihaltcheva S."/>
            <person name="LaButti K."/>
            <person name="Lipzen A."/>
            <person name="Waldron R."/>
            <person name="Moloney N.M."/>
            <person name="Sperisen C."/>
            <person name="Kredics L."/>
            <person name="Vagvoelgyi C."/>
            <person name="Patrignani A."/>
            <person name="Fitzpatrick D."/>
            <person name="Nagy I."/>
            <person name="Doyle S."/>
            <person name="Anderson J.B."/>
            <person name="Grigoriev I.V."/>
            <person name="Gueldener U."/>
            <person name="Muensterkoetter M."/>
            <person name="Nagy L.G."/>
        </authorList>
    </citation>
    <scope>NUCLEOTIDE SEQUENCE [LARGE SCALE GENOMIC DNA]</scope>
    <source>
        <strain evidence="9">C18/9</strain>
    </source>
</reference>
<dbReference type="SUPFAM" id="SSF56024">
    <property type="entry name" value="Phospholipase D/nuclease"/>
    <property type="match status" value="2"/>
</dbReference>
<evidence type="ECO:0000313" key="8">
    <source>
        <dbReference type="EMBL" id="SJK98906.1"/>
    </source>
</evidence>
<dbReference type="PANTHER" id="PTHR18896:SF186">
    <property type="entry name" value="PHOSPHOLIPASE D"/>
    <property type="match status" value="1"/>
</dbReference>
<dbReference type="PROSITE" id="PS50035">
    <property type="entry name" value="PLD"/>
    <property type="match status" value="1"/>
</dbReference>
<accession>A0A284QR19</accession>
<dbReference type="Gene3D" id="3.30.870.10">
    <property type="entry name" value="Endonuclease Chain A"/>
    <property type="match status" value="2"/>
</dbReference>
<dbReference type="InterPro" id="IPR015679">
    <property type="entry name" value="PLipase_D_fam"/>
</dbReference>
<evidence type="ECO:0000256" key="3">
    <source>
        <dbReference type="ARBA" id="ARBA00022801"/>
    </source>
</evidence>
<dbReference type="STRING" id="47428.A0A284QR19"/>
<evidence type="ECO:0000256" key="2">
    <source>
        <dbReference type="ARBA" id="ARBA00022737"/>
    </source>
</evidence>
<keyword evidence="5" id="KW-0443">Lipid metabolism</keyword>
<proteinExistence type="predicted"/>
<sequence>MAQHDPTWLTPELYLRRPPADYPEYRLDRLLKRKAEQGVKIYVIVYKEVTQMMAMGSRHTKHTLDDLHPNINCLRHPDHIGSKDSVQFWSHHEKVVVVDNHFACIGGLDLCFGRWDMHNHPLADVHPTDFSRTLFPGQDYNNAQIMDFKDVGWYASNTLSILEGVRMPWHDVHMSLTGPVVLDIVQHFVERWNEIKKRKYRDKADIDWLSLPHNVDAAEAVARHPHRKHWAEVGRKYRQRWHRHVHGDGEEENEEEPGYERPATPSCRVQVVRSVSDWSHGVLTEHSIQNAYIQLILEANHFIYIENQFFISATKAGGAVVNLIGKALVECTVRAAQEEDGAHGEERVRREGTLLRPRLARHSSMGFNSSHNRLFFQACQSSQRNWLVRDGRCRQGSIYLGDDVFMDSMGYKPGSTSTYPVQLGYLSRNESRNQEADDVSFEHNASQRDDVSNRPAISQHNDSTNTVQTAPPATRHPPFAWVPKASIKPPWNGIHDEEHGGSAFSPPACRGLTFPTDLSFDQCGFKILILCRRA</sequence>
<evidence type="ECO:0000256" key="1">
    <source>
        <dbReference type="ARBA" id="ARBA00012027"/>
    </source>
</evidence>
<evidence type="ECO:0000256" key="6">
    <source>
        <dbReference type="SAM" id="MobiDB-lite"/>
    </source>
</evidence>
<feature type="compositionally biased region" description="Polar residues" evidence="6">
    <location>
        <begin position="455"/>
        <end position="471"/>
    </location>
</feature>
<dbReference type="GO" id="GO:0004630">
    <property type="term" value="F:phospholipase D activity"/>
    <property type="evidence" value="ECO:0007669"/>
    <property type="project" value="UniProtKB-EC"/>
</dbReference>
<name>A0A284QR19_ARMOS</name>
<dbReference type="EMBL" id="FUEG01000001">
    <property type="protein sequence ID" value="SJK98906.1"/>
    <property type="molecule type" value="Genomic_DNA"/>
</dbReference>
<keyword evidence="2" id="KW-0677">Repeat</keyword>
<dbReference type="Proteomes" id="UP000219338">
    <property type="component" value="Unassembled WGS sequence"/>
</dbReference>
<feature type="domain" description="PLD phosphodiesterase" evidence="7">
    <location>
        <begin position="87"/>
        <end position="114"/>
    </location>
</feature>
<evidence type="ECO:0000256" key="5">
    <source>
        <dbReference type="ARBA" id="ARBA00023098"/>
    </source>
</evidence>
<dbReference type="EC" id="3.1.4.4" evidence="1"/>
<dbReference type="PANTHER" id="PTHR18896">
    <property type="entry name" value="PHOSPHOLIPASE D"/>
    <property type="match status" value="1"/>
</dbReference>
<protein>
    <recommendedName>
        <fullName evidence="1">phospholipase D</fullName>
        <ecNumber evidence="1">3.1.4.4</ecNumber>
    </recommendedName>
</protein>
<evidence type="ECO:0000313" key="9">
    <source>
        <dbReference type="Proteomes" id="UP000219338"/>
    </source>
</evidence>
<evidence type="ECO:0000259" key="7">
    <source>
        <dbReference type="PROSITE" id="PS50035"/>
    </source>
</evidence>
<dbReference type="SMART" id="SM00155">
    <property type="entry name" value="PLDc"/>
    <property type="match status" value="1"/>
</dbReference>
<feature type="region of interest" description="Disordered" evidence="6">
    <location>
        <begin position="244"/>
        <end position="264"/>
    </location>
</feature>
<feature type="region of interest" description="Disordered" evidence="6">
    <location>
        <begin position="430"/>
        <end position="478"/>
    </location>
</feature>
<keyword evidence="3" id="KW-0378">Hydrolase</keyword>
<gene>
    <name evidence="8" type="ORF">ARMOST_02182</name>
</gene>
<dbReference type="GO" id="GO:0009395">
    <property type="term" value="P:phospholipid catabolic process"/>
    <property type="evidence" value="ECO:0007669"/>
    <property type="project" value="TreeGrafter"/>
</dbReference>
<organism evidence="8 9">
    <name type="scientific">Armillaria ostoyae</name>
    <name type="common">Armillaria root rot fungus</name>
    <dbReference type="NCBI Taxonomy" id="47428"/>
    <lineage>
        <taxon>Eukaryota</taxon>
        <taxon>Fungi</taxon>
        <taxon>Dikarya</taxon>
        <taxon>Basidiomycota</taxon>
        <taxon>Agaricomycotina</taxon>
        <taxon>Agaricomycetes</taxon>
        <taxon>Agaricomycetidae</taxon>
        <taxon>Agaricales</taxon>
        <taxon>Marasmiineae</taxon>
        <taxon>Physalacriaceae</taxon>
        <taxon>Armillaria</taxon>
    </lineage>
</organism>
<dbReference type="OrthoDB" id="14911at2759"/>
<keyword evidence="4" id="KW-0442">Lipid degradation</keyword>
<keyword evidence="9" id="KW-1185">Reference proteome</keyword>
<dbReference type="InterPro" id="IPR001736">
    <property type="entry name" value="PLipase_D/transphosphatidylase"/>
</dbReference>
<dbReference type="AlphaFoldDB" id="A0A284QR19"/>
<dbReference type="Pfam" id="PF00614">
    <property type="entry name" value="PLDc"/>
    <property type="match status" value="1"/>
</dbReference>